<evidence type="ECO:0000313" key="2">
    <source>
        <dbReference type="Proteomes" id="UP000186030"/>
    </source>
</evidence>
<gene>
    <name evidence="1" type="ORF">BRO54_1365</name>
</gene>
<dbReference type="InterPro" id="IPR027461">
    <property type="entry name" value="Carboxypeptidase_A_C_sf"/>
</dbReference>
<dbReference type="Gene3D" id="3.50.30.60">
    <property type="entry name" value="LD-carboxypeptidase A C-terminal domain-like"/>
    <property type="match status" value="1"/>
</dbReference>
<reference evidence="1 2" key="1">
    <citation type="submission" date="2016-11" db="EMBL/GenBank/DDBJ databases">
        <authorList>
            <person name="Kadnikov V."/>
            <person name="Nazina T."/>
        </authorList>
    </citation>
    <scope>NUCLEOTIDE SEQUENCE [LARGE SCALE GENOMIC DNA]</scope>
    <source>
        <strain evidence="1 2">1017</strain>
    </source>
</reference>
<evidence type="ECO:0008006" key="3">
    <source>
        <dbReference type="Google" id="ProtNLM"/>
    </source>
</evidence>
<proteinExistence type="predicted"/>
<reference evidence="2" key="2">
    <citation type="submission" date="2017-01" db="EMBL/GenBank/DDBJ databases">
        <title>Genome sequencing and annotation of Geobacillus sp. 1017, a Hydrocarbon-Oxidizing Thermophilic Bacterium Isolated from a Heavy Oil Reservoir (China).</title>
        <authorList>
            <person name="Kadnikov V.V."/>
            <person name="Mardanov A.V."/>
            <person name="Poltaraus A.B."/>
            <person name="Sokolova D.S."/>
            <person name="Semenova E.M."/>
            <person name="Ravin N.V."/>
            <person name="Tourova T.P."/>
            <person name="Nazina T.N."/>
        </authorList>
    </citation>
    <scope>NUCLEOTIDE SEQUENCE [LARGE SCALE GENOMIC DNA]</scope>
    <source>
        <strain evidence="2">1017</strain>
    </source>
</reference>
<dbReference type="RefSeq" id="WP_074043451.1">
    <property type="nucleotide sequence ID" value="NZ_MQMG01000013.1"/>
</dbReference>
<dbReference type="AlphaFoldDB" id="A0A1Q5T3L1"/>
<organism evidence="1 2">
    <name type="scientific">Geobacillus proteiniphilus</name>
    <dbReference type="NCBI Taxonomy" id="860353"/>
    <lineage>
        <taxon>Bacteria</taxon>
        <taxon>Bacillati</taxon>
        <taxon>Bacillota</taxon>
        <taxon>Bacilli</taxon>
        <taxon>Bacillales</taxon>
        <taxon>Anoxybacillaceae</taxon>
        <taxon>Geobacillus</taxon>
    </lineage>
</organism>
<dbReference type="SUPFAM" id="SSF141986">
    <property type="entry name" value="LD-carboxypeptidase A C-terminal domain-like"/>
    <property type="match status" value="1"/>
</dbReference>
<evidence type="ECO:0000313" key="1">
    <source>
        <dbReference type="EMBL" id="OKO94810.1"/>
    </source>
</evidence>
<name>A0A1Q5T3L1_9BACL</name>
<dbReference type="EMBL" id="MQMG01000013">
    <property type="protein sequence ID" value="OKO94810.1"/>
    <property type="molecule type" value="Genomic_DNA"/>
</dbReference>
<dbReference type="Proteomes" id="UP000186030">
    <property type="component" value="Unassembled WGS sequence"/>
</dbReference>
<sequence length="50" mass="5630">MTRGYEFPVVYDADFSHTDPMAVLPKGIQAEMKTDKKGSVAFRLPERAVE</sequence>
<protein>
    <recommendedName>
        <fullName evidence="3">Muramoyltetrapeptide carboxypeptidase</fullName>
    </recommendedName>
</protein>
<comment type="caution">
    <text evidence="1">The sequence shown here is derived from an EMBL/GenBank/DDBJ whole genome shotgun (WGS) entry which is preliminary data.</text>
</comment>
<accession>A0A1Q5T3L1</accession>